<proteinExistence type="inferred from homology"/>
<dbReference type="PRINTS" id="PR00146">
    <property type="entry name" value="DHPICSNTHASE"/>
</dbReference>
<evidence type="ECO:0000313" key="6">
    <source>
        <dbReference type="EMBL" id="RKR73618.1"/>
    </source>
</evidence>
<protein>
    <submittedName>
        <fullName evidence="6">4-hydroxy-tetrahydrodipicolinate synthase</fullName>
    </submittedName>
</protein>
<dbReference type="PANTHER" id="PTHR12128">
    <property type="entry name" value="DIHYDRODIPICOLINATE SYNTHASE"/>
    <property type="match status" value="1"/>
</dbReference>
<keyword evidence="7" id="KW-1185">Reference proteome</keyword>
<accession>A0A495IDQ5</accession>
<name>A0A495IDQ5_9MICO</name>
<dbReference type="CDD" id="cd00408">
    <property type="entry name" value="DHDPS-like"/>
    <property type="match status" value="1"/>
</dbReference>
<dbReference type="InterPro" id="IPR002220">
    <property type="entry name" value="DapA-like"/>
</dbReference>
<evidence type="ECO:0000256" key="1">
    <source>
        <dbReference type="ARBA" id="ARBA00007592"/>
    </source>
</evidence>
<dbReference type="Pfam" id="PF00701">
    <property type="entry name" value="DHDPS"/>
    <property type="match status" value="1"/>
</dbReference>
<dbReference type="SUPFAM" id="SSF51569">
    <property type="entry name" value="Aldolase"/>
    <property type="match status" value="1"/>
</dbReference>
<feature type="binding site" evidence="5">
    <location>
        <position position="45"/>
    </location>
    <ligand>
        <name>pyruvate</name>
        <dbReference type="ChEBI" id="CHEBI:15361"/>
    </ligand>
</feature>
<evidence type="ECO:0000256" key="4">
    <source>
        <dbReference type="PIRSR" id="PIRSR001365-1"/>
    </source>
</evidence>
<dbReference type="Proteomes" id="UP000280008">
    <property type="component" value="Unassembled WGS sequence"/>
</dbReference>
<dbReference type="RefSeq" id="WP_121368465.1">
    <property type="nucleotide sequence ID" value="NZ_RBKS01000001.1"/>
</dbReference>
<dbReference type="EMBL" id="RBKS01000001">
    <property type="protein sequence ID" value="RKR73618.1"/>
    <property type="molecule type" value="Genomic_DNA"/>
</dbReference>
<organism evidence="6 7">
    <name type="scientific">Frondihabitans australicus</name>
    <dbReference type="NCBI Taxonomy" id="386892"/>
    <lineage>
        <taxon>Bacteria</taxon>
        <taxon>Bacillati</taxon>
        <taxon>Actinomycetota</taxon>
        <taxon>Actinomycetes</taxon>
        <taxon>Micrococcales</taxon>
        <taxon>Microbacteriaceae</taxon>
        <taxon>Frondihabitans</taxon>
    </lineage>
</organism>
<reference evidence="6 7" key="1">
    <citation type="submission" date="2018-10" db="EMBL/GenBank/DDBJ databases">
        <title>Sequencing the genomes of 1000 actinobacteria strains.</title>
        <authorList>
            <person name="Klenk H.-P."/>
        </authorList>
    </citation>
    <scope>NUCLEOTIDE SEQUENCE [LARGE SCALE GENOMIC DNA]</scope>
    <source>
        <strain evidence="6 7">DSM 17894</strain>
    </source>
</reference>
<evidence type="ECO:0000256" key="3">
    <source>
        <dbReference type="PIRNR" id="PIRNR001365"/>
    </source>
</evidence>
<dbReference type="PIRSF" id="PIRSF001365">
    <property type="entry name" value="DHDPS"/>
    <property type="match status" value="1"/>
</dbReference>
<dbReference type="InterPro" id="IPR013785">
    <property type="entry name" value="Aldolase_TIM"/>
</dbReference>
<keyword evidence="2 3" id="KW-0456">Lyase</keyword>
<dbReference type="SMART" id="SM01130">
    <property type="entry name" value="DHDPS"/>
    <property type="match status" value="1"/>
</dbReference>
<dbReference type="PANTHER" id="PTHR12128:SF66">
    <property type="entry name" value="4-HYDROXY-2-OXOGLUTARATE ALDOLASE, MITOCHONDRIAL"/>
    <property type="match status" value="1"/>
</dbReference>
<evidence type="ECO:0000256" key="5">
    <source>
        <dbReference type="PIRSR" id="PIRSR001365-2"/>
    </source>
</evidence>
<comment type="caution">
    <text evidence="6">The sequence shown here is derived from an EMBL/GenBank/DDBJ whole genome shotgun (WGS) entry which is preliminary data.</text>
</comment>
<feature type="active site" description="Proton donor/acceptor" evidence="4">
    <location>
        <position position="132"/>
    </location>
</feature>
<dbReference type="GO" id="GO:0008840">
    <property type="term" value="F:4-hydroxy-tetrahydrodipicolinate synthase activity"/>
    <property type="evidence" value="ECO:0007669"/>
    <property type="project" value="TreeGrafter"/>
</dbReference>
<evidence type="ECO:0000256" key="2">
    <source>
        <dbReference type="ARBA" id="ARBA00023239"/>
    </source>
</evidence>
<feature type="binding site" evidence="5">
    <location>
        <position position="205"/>
    </location>
    <ligand>
        <name>pyruvate</name>
        <dbReference type="ChEBI" id="CHEBI:15361"/>
    </ligand>
</feature>
<gene>
    <name evidence="6" type="ORF">C8E83_0711</name>
</gene>
<dbReference type="AlphaFoldDB" id="A0A495IDQ5"/>
<dbReference type="Gene3D" id="3.20.20.70">
    <property type="entry name" value="Aldolase class I"/>
    <property type="match status" value="1"/>
</dbReference>
<comment type="similarity">
    <text evidence="1 3">Belongs to the DapA family.</text>
</comment>
<feature type="active site" description="Schiff-base intermediate with substrate" evidence="4">
    <location>
        <position position="160"/>
    </location>
</feature>
<sequence length="293" mass="29701">MTWGRLVCAITTPFDDDGALDLAAFRRTLMHIEPHVDAAFVAGTTGEFPALAEAERHDLFTTALDVLGPDRTIAHVGAVDAVSTVRIAADAALNGVTGFAAITPYYLPASVGEVQGHLARVREAVTGTLLGYFFPDRTGVDLDAAAIASVIAGAGLDGAKLSGRASGVVSDVVRATASLNRSISVYSGNDGDLEGVLSQGGSGIVSGCSTAFPELFAEAAAALDDTGGWGAGSETLRADLSHVAALVAPSIGRVKYALSARGVASTAARMSVDPPHADVRSAIVDAVAALTRA</sequence>
<dbReference type="OrthoDB" id="3175637at2"/>
<evidence type="ECO:0000313" key="7">
    <source>
        <dbReference type="Proteomes" id="UP000280008"/>
    </source>
</evidence>